<sequence>MSIAEKGGEGPTHGVSDQCVQMSAWCGCEVGRECVHVSETYVGLMTRVRGTRRDARHDVKGWLDMTRACGRK</sequence>
<evidence type="ECO:0000313" key="1">
    <source>
        <dbReference type="EMBL" id="MED6226195.1"/>
    </source>
</evidence>
<name>A0ABU6ZWG1_9FABA</name>
<keyword evidence="2" id="KW-1185">Reference proteome</keyword>
<accession>A0ABU6ZWG1</accession>
<evidence type="ECO:0000313" key="2">
    <source>
        <dbReference type="Proteomes" id="UP001341840"/>
    </source>
</evidence>
<comment type="caution">
    <text evidence="1">The sequence shown here is derived from an EMBL/GenBank/DDBJ whole genome shotgun (WGS) entry which is preliminary data.</text>
</comment>
<dbReference type="EMBL" id="JASCZI010274767">
    <property type="protein sequence ID" value="MED6226195.1"/>
    <property type="molecule type" value="Genomic_DNA"/>
</dbReference>
<feature type="non-terminal residue" evidence="1">
    <location>
        <position position="72"/>
    </location>
</feature>
<organism evidence="1 2">
    <name type="scientific">Stylosanthes scabra</name>
    <dbReference type="NCBI Taxonomy" id="79078"/>
    <lineage>
        <taxon>Eukaryota</taxon>
        <taxon>Viridiplantae</taxon>
        <taxon>Streptophyta</taxon>
        <taxon>Embryophyta</taxon>
        <taxon>Tracheophyta</taxon>
        <taxon>Spermatophyta</taxon>
        <taxon>Magnoliopsida</taxon>
        <taxon>eudicotyledons</taxon>
        <taxon>Gunneridae</taxon>
        <taxon>Pentapetalae</taxon>
        <taxon>rosids</taxon>
        <taxon>fabids</taxon>
        <taxon>Fabales</taxon>
        <taxon>Fabaceae</taxon>
        <taxon>Papilionoideae</taxon>
        <taxon>50 kb inversion clade</taxon>
        <taxon>dalbergioids sensu lato</taxon>
        <taxon>Dalbergieae</taxon>
        <taxon>Pterocarpus clade</taxon>
        <taxon>Stylosanthes</taxon>
    </lineage>
</organism>
<protein>
    <submittedName>
        <fullName evidence="1">Uncharacterized protein</fullName>
    </submittedName>
</protein>
<gene>
    <name evidence="1" type="ORF">PIB30_101088</name>
</gene>
<proteinExistence type="predicted"/>
<dbReference type="PROSITE" id="PS51257">
    <property type="entry name" value="PROKAR_LIPOPROTEIN"/>
    <property type="match status" value="1"/>
</dbReference>
<reference evidence="1 2" key="1">
    <citation type="journal article" date="2023" name="Plants (Basel)">
        <title>Bridging the Gap: Combining Genomics and Transcriptomics Approaches to Understand Stylosanthes scabra, an Orphan Legume from the Brazilian Caatinga.</title>
        <authorList>
            <person name="Ferreira-Neto J.R.C."/>
            <person name="da Silva M.D."/>
            <person name="Binneck E."/>
            <person name="de Melo N.F."/>
            <person name="da Silva R.H."/>
            <person name="de Melo A.L.T.M."/>
            <person name="Pandolfi V."/>
            <person name="Bustamante F.O."/>
            <person name="Brasileiro-Vidal A.C."/>
            <person name="Benko-Iseppon A.M."/>
        </authorList>
    </citation>
    <scope>NUCLEOTIDE SEQUENCE [LARGE SCALE GENOMIC DNA]</scope>
    <source>
        <tissue evidence="1">Leaves</tissue>
    </source>
</reference>
<dbReference type="Proteomes" id="UP001341840">
    <property type="component" value="Unassembled WGS sequence"/>
</dbReference>